<dbReference type="SUPFAM" id="SSF88697">
    <property type="entry name" value="PUA domain-like"/>
    <property type="match status" value="1"/>
</dbReference>
<evidence type="ECO:0000259" key="10">
    <source>
        <dbReference type="PROSITE" id="PS51786"/>
    </source>
</evidence>
<dbReference type="GO" id="GO:0004252">
    <property type="term" value="F:serine-type endopeptidase activity"/>
    <property type="evidence" value="ECO:0007669"/>
    <property type="project" value="UniProtKB-UniRule"/>
</dbReference>
<evidence type="ECO:0000256" key="9">
    <source>
        <dbReference type="PROSITE-ProRule" id="PRU01122"/>
    </source>
</evidence>
<keyword evidence="3 6" id="KW-0378">Hydrolase</keyword>
<dbReference type="Gene3D" id="1.20.5.5270">
    <property type="match status" value="1"/>
</dbReference>
<dbReference type="Gene3D" id="2.30.130.40">
    <property type="entry name" value="LON domain-like"/>
    <property type="match status" value="1"/>
</dbReference>
<dbReference type="InterPro" id="IPR027065">
    <property type="entry name" value="Lon_Prtase"/>
</dbReference>
<dbReference type="InterPro" id="IPR003111">
    <property type="entry name" value="Lon_prtase_N"/>
</dbReference>
<dbReference type="EC" id="3.4.21.-" evidence="6"/>
<keyword evidence="4 6" id="KW-0720">Serine protease</keyword>
<dbReference type="PROSITE" id="PS51787">
    <property type="entry name" value="LON_N"/>
    <property type="match status" value="1"/>
</dbReference>
<dbReference type="InterPro" id="IPR020568">
    <property type="entry name" value="Ribosomal_Su5_D2-typ_SF"/>
</dbReference>
<dbReference type="SUPFAM" id="SSF52540">
    <property type="entry name" value="P-loop containing nucleoside triphosphate hydrolases"/>
    <property type="match status" value="1"/>
</dbReference>
<dbReference type="PRINTS" id="PR00830">
    <property type="entry name" value="ENDOLAPTASE"/>
</dbReference>
<dbReference type="Proteomes" id="UP000605846">
    <property type="component" value="Unassembled WGS sequence"/>
</dbReference>
<feature type="domain" description="Lon proteolytic" evidence="10">
    <location>
        <begin position="584"/>
        <end position="765"/>
    </location>
</feature>
<dbReference type="GO" id="GO:0005524">
    <property type="term" value="F:ATP binding"/>
    <property type="evidence" value="ECO:0007669"/>
    <property type="project" value="UniProtKB-KW"/>
</dbReference>
<dbReference type="InterPro" id="IPR003593">
    <property type="entry name" value="AAA+_ATPase"/>
</dbReference>
<dbReference type="PROSITE" id="PS51786">
    <property type="entry name" value="LON_PROTEOLYTIC"/>
    <property type="match status" value="1"/>
</dbReference>
<protein>
    <recommendedName>
        <fullName evidence="6">Lon protease homolog</fullName>
        <ecNumber evidence="6">3.4.21.-</ecNumber>
    </recommendedName>
</protein>
<dbReference type="InterPro" id="IPR014721">
    <property type="entry name" value="Ribsml_uS5_D2-typ_fold_subgr"/>
</dbReference>
<dbReference type="SMART" id="SM00382">
    <property type="entry name" value="AAA"/>
    <property type="match status" value="1"/>
</dbReference>
<evidence type="ECO:0000256" key="2">
    <source>
        <dbReference type="ARBA" id="ARBA00022741"/>
    </source>
</evidence>
<evidence type="ECO:0000256" key="6">
    <source>
        <dbReference type="PIRNR" id="PIRNR001174"/>
    </source>
</evidence>
<dbReference type="InterPro" id="IPR027417">
    <property type="entry name" value="P-loop_NTPase"/>
</dbReference>
<dbReference type="GO" id="GO:0004176">
    <property type="term" value="F:ATP-dependent peptidase activity"/>
    <property type="evidence" value="ECO:0007669"/>
    <property type="project" value="UniProtKB-UniRule"/>
</dbReference>
<dbReference type="Pfam" id="PF02190">
    <property type="entry name" value="LON_substr_bdg"/>
    <property type="match status" value="1"/>
</dbReference>
<comment type="caution">
    <text evidence="12">The sequence shown here is derived from an EMBL/GenBank/DDBJ whole genome shotgun (WGS) entry which is preliminary data.</text>
</comment>
<dbReference type="Pfam" id="PF22667">
    <property type="entry name" value="Lon_lid"/>
    <property type="match status" value="1"/>
</dbReference>
<organism evidence="12 13">
    <name type="scientific">Apophysomyces ossiformis</name>
    <dbReference type="NCBI Taxonomy" id="679940"/>
    <lineage>
        <taxon>Eukaryota</taxon>
        <taxon>Fungi</taxon>
        <taxon>Fungi incertae sedis</taxon>
        <taxon>Mucoromycota</taxon>
        <taxon>Mucoromycotina</taxon>
        <taxon>Mucoromycetes</taxon>
        <taxon>Mucorales</taxon>
        <taxon>Mucorineae</taxon>
        <taxon>Mucoraceae</taxon>
        <taxon>Apophysomyces</taxon>
    </lineage>
</organism>
<reference evidence="12" key="1">
    <citation type="submission" date="2020-01" db="EMBL/GenBank/DDBJ databases">
        <title>Genome Sequencing of Three Apophysomyces-Like Fungal Strains Confirms a Novel Fungal Genus in the Mucoromycota with divergent Burkholderia-like Endosymbiotic Bacteria.</title>
        <authorList>
            <person name="Stajich J.E."/>
            <person name="Macias A.M."/>
            <person name="Carter-House D."/>
            <person name="Lovett B."/>
            <person name="Kasson L.R."/>
            <person name="Berry K."/>
            <person name="Grigoriev I."/>
            <person name="Chang Y."/>
            <person name="Spatafora J."/>
            <person name="Kasson M.T."/>
        </authorList>
    </citation>
    <scope>NUCLEOTIDE SEQUENCE</scope>
    <source>
        <strain evidence="12">NRRL A-21654</strain>
    </source>
</reference>
<evidence type="ECO:0000256" key="1">
    <source>
        <dbReference type="ARBA" id="ARBA00022670"/>
    </source>
</evidence>
<dbReference type="Pfam" id="PF05362">
    <property type="entry name" value="Lon_C"/>
    <property type="match status" value="1"/>
</dbReference>
<dbReference type="AlphaFoldDB" id="A0A8H7BR85"/>
<evidence type="ECO:0000259" key="11">
    <source>
        <dbReference type="PROSITE" id="PS51787"/>
    </source>
</evidence>
<dbReference type="GO" id="GO:0030163">
    <property type="term" value="P:protein catabolic process"/>
    <property type="evidence" value="ECO:0007669"/>
    <property type="project" value="InterPro"/>
</dbReference>
<evidence type="ECO:0000313" key="13">
    <source>
        <dbReference type="Proteomes" id="UP000605846"/>
    </source>
</evidence>
<proteinExistence type="inferred from homology"/>
<keyword evidence="5 6" id="KW-0067">ATP-binding</keyword>
<accession>A0A8H7BR85</accession>
<feature type="active site" evidence="7 9">
    <location>
        <position position="671"/>
    </location>
</feature>
<dbReference type="Gene3D" id="3.40.50.300">
    <property type="entry name" value="P-loop containing nucleotide triphosphate hydrolases"/>
    <property type="match status" value="1"/>
</dbReference>
<dbReference type="GO" id="GO:0016887">
    <property type="term" value="F:ATP hydrolysis activity"/>
    <property type="evidence" value="ECO:0007669"/>
    <property type="project" value="InterPro"/>
</dbReference>
<evidence type="ECO:0000256" key="5">
    <source>
        <dbReference type="ARBA" id="ARBA00022840"/>
    </source>
</evidence>
<dbReference type="Pfam" id="PF00004">
    <property type="entry name" value="AAA"/>
    <property type="match status" value="1"/>
</dbReference>
<dbReference type="InterPro" id="IPR015947">
    <property type="entry name" value="PUA-like_sf"/>
</dbReference>
<feature type="binding site" evidence="8">
    <location>
        <begin position="344"/>
        <end position="351"/>
    </location>
    <ligand>
        <name>ATP</name>
        <dbReference type="ChEBI" id="CHEBI:30616"/>
    </ligand>
</feature>
<gene>
    <name evidence="12" type="ORF">EC973_006467</name>
</gene>
<feature type="active site" evidence="7 9">
    <location>
        <position position="714"/>
    </location>
</feature>
<name>A0A8H7BR85_9FUNG</name>
<dbReference type="SMART" id="SM00464">
    <property type="entry name" value="LON"/>
    <property type="match status" value="1"/>
</dbReference>
<dbReference type="FunFam" id="3.40.50.300:FF:000382">
    <property type="entry name" value="Lon protease homolog 2, peroxisomal"/>
    <property type="match status" value="1"/>
</dbReference>
<dbReference type="PANTHER" id="PTHR10046">
    <property type="entry name" value="ATP DEPENDENT LON PROTEASE FAMILY MEMBER"/>
    <property type="match status" value="1"/>
</dbReference>
<dbReference type="InterPro" id="IPR003959">
    <property type="entry name" value="ATPase_AAA_core"/>
</dbReference>
<evidence type="ECO:0000256" key="4">
    <source>
        <dbReference type="ARBA" id="ARBA00022825"/>
    </source>
</evidence>
<evidence type="ECO:0000256" key="7">
    <source>
        <dbReference type="PIRSR" id="PIRSR001174-1"/>
    </source>
</evidence>
<keyword evidence="1 6" id="KW-0645">Protease</keyword>
<dbReference type="NCBIfam" id="TIGR00763">
    <property type="entry name" value="lon"/>
    <property type="match status" value="1"/>
</dbReference>
<dbReference type="Gene3D" id="1.10.8.60">
    <property type="match status" value="1"/>
</dbReference>
<dbReference type="SUPFAM" id="SSF54211">
    <property type="entry name" value="Ribosomal protein S5 domain 2-like"/>
    <property type="match status" value="1"/>
</dbReference>
<evidence type="ECO:0000256" key="8">
    <source>
        <dbReference type="PIRSR" id="PIRSR001174-2"/>
    </source>
</evidence>
<dbReference type="InterPro" id="IPR004815">
    <property type="entry name" value="Lon_bac/euk-typ"/>
</dbReference>
<dbReference type="Gene3D" id="3.30.230.10">
    <property type="match status" value="1"/>
</dbReference>
<dbReference type="GO" id="GO:0006508">
    <property type="term" value="P:proteolysis"/>
    <property type="evidence" value="ECO:0007669"/>
    <property type="project" value="UniProtKB-KW"/>
</dbReference>
<sequence>MLPRSLPVLPLEQHVLLPSATLRLVIKGKEATELTKRYFRRIEDEQIHVVCIPYIAPLLKDTETGSLAPSVPLTLPLHRDSLVPNEGHDKLYGWGCVARIVRVQRLEIGEFGVFVEGLQRCKITSLTYGPEFKANLDFMQDDAMEDPRFKKLCREFAEILGTENMTSLIKSIDTQPLSVLTDMVISAMEISFQEKLFMLAANLQDRVGKASEWMERQLQADAIEYELSGESDVDSDEYLALKRRLANAHLPLDAIAVAQRELKRMKYLETTSSEWTVCSAYLEWLASLPWDFRQQSSHLDIKQARQLLDKEHFGLAHVKRRIMEYLSVMKIKNDIKAPILCFAGPPGVGKTSLGKSIAAALGRSFHRVALGGVRDESAIRGHRRTYVGAMPGLIMQGLHKCGVRNPVFLLDEIDKLGRSSHAGDPAAALLEALDPEQNSTFMDHYLNVPFDLSDVVFIATANNLQNIPGPLLDRMEVIQLQGYTVEEKLHIARSHLLPKQSKAHGIEVQLEDEVLTKLVEYYTRESGVRNLERTITAILRAKCTELALLQEMDNVGLYCSKVKEEEVEAILGMAAFDKQVAERAPCAGVVTSVLGNGILFVEATKTPGCGRMQVTGSLGSIIKESASIALTWLKSHAHTLGLAPSPKYNLVERYDVHIHIPGGAVPKNSVSIGIALACALVSLFSNDVIPPTTALMGEMSLRGQVLPVSDFKHKFILAYRAGVRKIIIPWRNRKDIDEIPHSTVKQLELVYVKTIWDALQVAFDRPFVGHYAIQSMESRI</sequence>
<evidence type="ECO:0000256" key="3">
    <source>
        <dbReference type="ARBA" id="ARBA00022801"/>
    </source>
</evidence>
<keyword evidence="13" id="KW-1185">Reference proteome</keyword>
<dbReference type="InterPro" id="IPR046336">
    <property type="entry name" value="Lon_prtase_N_sf"/>
</dbReference>
<dbReference type="InterPro" id="IPR054594">
    <property type="entry name" value="Lon_lid"/>
</dbReference>
<dbReference type="OrthoDB" id="2411602at2759"/>
<dbReference type="EMBL" id="JABAYA010000040">
    <property type="protein sequence ID" value="KAF7728292.1"/>
    <property type="molecule type" value="Genomic_DNA"/>
</dbReference>
<keyword evidence="2 6" id="KW-0547">Nucleotide-binding</keyword>
<dbReference type="InterPro" id="IPR008269">
    <property type="entry name" value="Lon_proteolytic"/>
</dbReference>
<evidence type="ECO:0000313" key="12">
    <source>
        <dbReference type="EMBL" id="KAF7728292.1"/>
    </source>
</evidence>
<dbReference type="PIRSF" id="PIRSF001174">
    <property type="entry name" value="Lon_proteas"/>
    <property type="match status" value="1"/>
</dbReference>
<feature type="domain" description="Lon N-terminal" evidence="11">
    <location>
        <begin position="6"/>
        <end position="218"/>
    </location>
</feature>
<comment type="similarity">
    <text evidence="6 9">Belongs to the peptidase S16 family.</text>
</comment>
<dbReference type="CDD" id="cd19500">
    <property type="entry name" value="RecA-like_Lon"/>
    <property type="match status" value="1"/>
</dbReference>